<evidence type="ECO:0000256" key="3">
    <source>
        <dbReference type="ARBA" id="ARBA00012154"/>
    </source>
</evidence>
<name>A0ABV7J6Q3_9GAMM</name>
<dbReference type="GO" id="GO:0016301">
    <property type="term" value="F:kinase activity"/>
    <property type="evidence" value="ECO:0007669"/>
    <property type="project" value="UniProtKB-KW"/>
</dbReference>
<dbReference type="EMBL" id="JBHRTS010000001">
    <property type="protein sequence ID" value="MFC3192772.1"/>
    <property type="molecule type" value="Genomic_DNA"/>
</dbReference>
<dbReference type="Gene3D" id="3.40.50.300">
    <property type="entry name" value="P-loop containing nucleotide triphosphate hydrolases"/>
    <property type="match status" value="1"/>
</dbReference>
<evidence type="ECO:0000256" key="9">
    <source>
        <dbReference type="ARBA" id="ARBA00023141"/>
    </source>
</evidence>
<evidence type="ECO:0000313" key="12">
    <source>
        <dbReference type="EMBL" id="MFC3192772.1"/>
    </source>
</evidence>
<evidence type="ECO:0000256" key="6">
    <source>
        <dbReference type="ARBA" id="ARBA00022741"/>
    </source>
</evidence>
<keyword evidence="7 11" id="KW-0418">Kinase</keyword>
<feature type="binding site" evidence="11">
    <location>
        <position position="37"/>
    </location>
    <ligand>
        <name>substrate</name>
    </ligand>
</feature>
<evidence type="ECO:0000256" key="1">
    <source>
        <dbReference type="ARBA" id="ARBA00004842"/>
    </source>
</evidence>
<dbReference type="PRINTS" id="PR01100">
    <property type="entry name" value="SHIKIMTKNASE"/>
</dbReference>
<feature type="binding site" evidence="11">
    <location>
        <position position="83"/>
    </location>
    <ligand>
        <name>substrate</name>
    </ligand>
</feature>
<gene>
    <name evidence="11" type="primary">aroK</name>
    <name evidence="12" type="ORF">ACFODZ_00835</name>
</gene>
<protein>
    <recommendedName>
        <fullName evidence="3 11">Shikimate kinase</fullName>
        <shortName evidence="11">SK</shortName>
        <ecNumber evidence="3 11">2.7.1.71</ecNumber>
    </recommendedName>
</protein>
<proteinExistence type="inferred from homology"/>
<comment type="subunit">
    <text evidence="11">Monomer.</text>
</comment>
<keyword evidence="11" id="KW-0460">Magnesium</keyword>
<dbReference type="SUPFAM" id="SSF52540">
    <property type="entry name" value="P-loop containing nucleoside triphosphate hydrolases"/>
    <property type="match status" value="1"/>
</dbReference>
<sequence>MTNNSQNIILVGPMGAGKTTVGKQIANQLKKRFVDVDHELEKRTGVSINLIFEIEKEAGFRARETAMLAELLSCENTVIATGGGIITNEQNRELLKQTEGLVIYLKTEVKHQLKRLRRDKQRPLLQGEGRRERLLNLARARNPLYEQVSDVAFPSGRTSSYGMARKIVAYLKDPEKLKKNLK</sequence>
<dbReference type="PROSITE" id="PS01128">
    <property type="entry name" value="SHIKIMATE_KINASE"/>
    <property type="match status" value="1"/>
</dbReference>
<dbReference type="RefSeq" id="WP_198538049.1">
    <property type="nucleotide sequence ID" value="NZ_JBHRTS010000001.1"/>
</dbReference>
<comment type="caution">
    <text evidence="11">Lacks conserved residue(s) required for the propagation of feature annotation.</text>
</comment>
<comment type="function">
    <text evidence="11">Catalyzes the specific phosphorylation of the 3-hydroxyl group of shikimic acid using ATP as a cosubstrate.</text>
</comment>
<reference evidence="13" key="1">
    <citation type="journal article" date="2019" name="Int. J. Syst. Evol. Microbiol.">
        <title>The Global Catalogue of Microorganisms (GCM) 10K type strain sequencing project: providing services to taxonomists for standard genome sequencing and annotation.</title>
        <authorList>
            <consortium name="The Broad Institute Genomics Platform"/>
            <consortium name="The Broad Institute Genome Sequencing Center for Infectious Disease"/>
            <person name="Wu L."/>
            <person name="Ma J."/>
        </authorList>
    </citation>
    <scope>NUCLEOTIDE SEQUENCE [LARGE SCALE GENOMIC DNA]</scope>
    <source>
        <strain evidence="13">KCTC 42953</strain>
    </source>
</reference>
<keyword evidence="11" id="KW-0479">Metal-binding</keyword>
<feature type="binding site" evidence="11">
    <location>
        <begin position="15"/>
        <end position="20"/>
    </location>
    <ligand>
        <name>ATP</name>
        <dbReference type="ChEBI" id="CHEBI:30616"/>
    </ligand>
</feature>
<comment type="catalytic activity">
    <reaction evidence="10 11">
        <text>shikimate + ATP = 3-phosphoshikimate + ADP + H(+)</text>
        <dbReference type="Rhea" id="RHEA:13121"/>
        <dbReference type="ChEBI" id="CHEBI:15378"/>
        <dbReference type="ChEBI" id="CHEBI:30616"/>
        <dbReference type="ChEBI" id="CHEBI:36208"/>
        <dbReference type="ChEBI" id="CHEBI:145989"/>
        <dbReference type="ChEBI" id="CHEBI:456216"/>
        <dbReference type="EC" id="2.7.1.71"/>
    </reaction>
</comment>
<comment type="similarity">
    <text evidence="2 11">Belongs to the shikimate kinase family.</text>
</comment>
<dbReference type="Proteomes" id="UP001595533">
    <property type="component" value="Unassembled WGS sequence"/>
</dbReference>
<keyword evidence="9 11" id="KW-0057">Aromatic amino acid biosynthesis</keyword>
<keyword evidence="13" id="KW-1185">Reference proteome</keyword>
<keyword evidence="5 11" id="KW-0808">Transferase</keyword>
<feature type="binding site" evidence="11">
    <location>
        <position position="122"/>
    </location>
    <ligand>
        <name>ATP</name>
        <dbReference type="ChEBI" id="CHEBI:30616"/>
    </ligand>
</feature>
<keyword evidence="11" id="KW-0963">Cytoplasm</keyword>
<evidence type="ECO:0000256" key="10">
    <source>
        <dbReference type="ARBA" id="ARBA00048567"/>
    </source>
</evidence>
<dbReference type="Pfam" id="PF01202">
    <property type="entry name" value="SKI"/>
    <property type="match status" value="1"/>
</dbReference>
<evidence type="ECO:0000256" key="11">
    <source>
        <dbReference type="HAMAP-Rule" id="MF_00109"/>
    </source>
</evidence>
<comment type="pathway">
    <text evidence="1 11">Metabolic intermediate biosynthesis; chorismate biosynthesis; chorismate from D-erythrose 4-phosphate and phosphoenolpyruvate: step 5/7.</text>
</comment>
<dbReference type="PANTHER" id="PTHR21087:SF16">
    <property type="entry name" value="SHIKIMATE KINASE 1, CHLOROPLASTIC"/>
    <property type="match status" value="1"/>
</dbReference>
<feature type="binding site" evidence="11">
    <location>
        <position position="61"/>
    </location>
    <ligand>
        <name>substrate</name>
    </ligand>
</feature>
<organism evidence="12 13">
    <name type="scientific">Marinicella sediminis</name>
    <dbReference type="NCBI Taxonomy" id="1792834"/>
    <lineage>
        <taxon>Bacteria</taxon>
        <taxon>Pseudomonadati</taxon>
        <taxon>Pseudomonadota</taxon>
        <taxon>Gammaproteobacteria</taxon>
        <taxon>Lysobacterales</taxon>
        <taxon>Marinicellaceae</taxon>
        <taxon>Marinicella</taxon>
    </lineage>
</organism>
<keyword evidence="4 11" id="KW-0028">Amino-acid biosynthesis</keyword>
<feature type="binding site" evidence="11">
    <location>
        <position position="141"/>
    </location>
    <ligand>
        <name>substrate</name>
    </ligand>
</feature>
<feature type="binding site" evidence="11">
    <location>
        <position position="19"/>
    </location>
    <ligand>
        <name>Mg(2+)</name>
        <dbReference type="ChEBI" id="CHEBI:18420"/>
    </ligand>
</feature>
<comment type="subcellular location">
    <subcellularLocation>
        <location evidence="11">Cytoplasm</location>
    </subcellularLocation>
</comment>
<comment type="cofactor">
    <cofactor evidence="11">
        <name>Mg(2+)</name>
        <dbReference type="ChEBI" id="CHEBI:18420"/>
    </cofactor>
    <text evidence="11">Binds 1 Mg(2+) ion per subunit.</text>
</comment>
<dbReference type="PANTHER" id="PTHR21087">
    <property type="entry name" value="SHIKIMATE KINASE"/>
    <property type="match status" value="1"/>
</dbReference>
<evidence type="ECO:0000256" key="7">
    <source>
        <dbReference type="ARBA" id="ARBA00022777"/>
    </source>
</evidence>
<evidence type="ECO:0000256" key="5">
    <source>
        <dbReference type="ARBA" id="ARBA00022679"/>
    </source>
</evidence>
<dbReference type="EC" id="2.7.1.71" evidence="3 11"/>
<evidence type="ECO:0000313" key="13">
    <source>
        <dbReference type="Proteomes" id="UP001595533"/>
    </source>
</evidence>
<keyword evidence="8 11" id="KW-0067">ATP-binding</keyword>
<comment type="caution">
    <text evidence="12">The sequence shown here is derived from an EMBL/GenBank/DDBJ whole genome shotgun (WGS) entry which is preliminary data.</text>
</comment>
<dbReference type="HAMAP" id="MF_00109">
    <property type="entry name" value="Shikimate_kinase"/>
    <property type="match status" value="1"/>
</dbReference>
<evidence type="ECO:0000256" key="2">
    <source>
        <dbReference type="ARBA" id="ARBA00006997"/>
    </source>
</evidence>
<dbReference type="InterPro" id="IPR000623">
    <property type="entry name" value="Shikimate_kinase/TSH1"/>
</dbReference>
<dbReference type="InterPro" id="IPR031322">
    <property type="entry name" value="Shikimate/glucono_kinase"/>
</dbReference>
<evidence type="ECO:0000256" key="8">
    <source>
        <dbReference type="ARBA" id="ARBA00022840"/>
    </source>
</evidence>
<keyword evidence="6 11" id="KW-0547">Nucleotide-binding</keyword>
<accession>A0ABV7J6Q3</accession>
<dbReference type="CDD" id="cd00464">
    <property type="entry name" value="SK"/>
    <property type="match status" value="1"/>
</dbReference>
<evidence type="ECO:0000256" key="4">
    <source>
        <dbReference type="ARBA" id="ARBA00022605"/>
    </source>
</evidence>
<dbReference type="InterPro" id="IPR023000">
    <property type="entry name" value="Shikimate_kinase_CS"/>
</dbReference>
<dbReference type="InterPro" id="IPR027417">
    <property type="entry name" value="P-loop_NTPase"/>
</dbReference>